<feature type="domain" description="AB hydrolase-1" evidence="4">
    <location>
        <begin position="78"/>
        <end position="313"/>
    </location>
</feature>
<name>A0A267G6H9_9PLAT</name>
<evidence type="ECO:0000313" key="5">
    <source>
        <dbReference type="EMBL" id="PAA81640.1"/>
    </source>
</evidence>
<protein>
    <recommendedName>
        <fullName evidence="4">AB hydrolase-1 domain-containing protein</fullName>
    </recommendedName>
</protein>
<dbReference type="AlphaFoldDB" id="A0A267G6H9"/>
<accession>A0A267G6H9</accession>
<keyword evidence="3" id="KW-1133">Transmembrane helix</keyword>
<dbReference type="Pfam" id="PF00561">
    <property type="entry name" value="Abhydrolase_1"/>
    <property type="match status" value="1"/>
</dbReference>
<dbReference type="SUPFAM" id="SSF53474">
    <property type="entry name" value="alpha/beta-Hydrolases"/>
    <property type="match status" value="1"/>
</dbReference>
<dbReference type="Gene3D" id="3.40.50.1820">
    <property type="entry name" value="alpha/beta hydrolase"/>
    <property type="match status" value="1"/>
</dbReference>
<evidence type="ECO:0000313" key="6">
    <source>
        <dbReference type="Proteomes" id="UP000215902"/>
    </source>
</evidence>
<evidence type="ECO:0000259" key="4">
    <source>
        <dbReference type="Pfam" id="PF00561"/>
    </source>
</evidence>
<evidence type="ECO:0000256" key="1">
    <source>
        <dbReference type="ARBA" id="ARBA00022801"/>
    </source>
</evidence>
<gene>
    <name evidence="5" type="ORF">BOX15_Mlig017653g1</name>
</gene>
<dbReference type="EMBL" id="NIVC01000520">
    <property type="protein sequence ID" value="PAA81640.1"/>
    <property type="molecule type" value="Genomic_DNA"/>
</dbReference>
<dbReference type="InterPro" id="IPR000639">
    <property type="entry name" value="Epox_hydrolase-like"/>
</dbReference>
<dbReference type="PANTHER" id="PTHR43329">
    <property type="entry name" value="EPOXIDE HYDROLASE"/>
    <property type="match status" value="1"/>
</dbReference>
<dbReference type="PRINTS" id="PR00111">
    <property type="entry name" value="ABHYDROLASE"/>
</dbReference>
<evidence type="ECO:0000256" key="2">
    <source>
        <dbReference type="ARBA" id="ARBA00038334"/>
    </source>
</evidence>
<dbReference type="GO" id="GO:0004301">
    <property type="term" value="F:epoxide hydrolase activity"/>
    <property type="evidence" value="ECO:0007669"/>
    <property type="project" value="UniProtKB-ARBA"/>
</dbReference>
<dbReference type="OrthoDB" id="408373at2759"/>
<dbReference type="InterPro" id="IPR029058">
    <property type="entry name" value="AB_hydrolase_fold"/>
</dbReference>
<keyword evidence="6" id="KW-1185">Reference proteome</keyword>
<dbReference type="PRINTS" id="PR00412">
    <property type="entry name" value="EPOXHYDRLASE"/>
</dbReference>
<dbReference type="Proteomes" id="UP000215902">
    <property type="component" value="Unassembled WGS sequence"/>
</dbReference>
<proteinExistence type="inferred from homology"/>
<comment type="caution">
    <text evidence="5">The sequence shown here is derived from an EMBL/GenBank/DDBJ whole genome shotgun (WGS) entry which is preliminary data.</text>
</comment>
<sequence length="363" mass="40936">MMNKVGFCIAFLIGLIYAILFIVKLLLSCILYGKKAVASPKFRSRPKVLTKWQYGKSCFLHLQNLTMHCVANGDPSKPLLLLLHGFPEFWFSWRHQLNSELAKHFRVVAIDMRGYGDTDKPAGIERYRMVHLVDDVRQAILALGYTRCHLVGHDVGGAVAWSLAAARPAMVDRLVLLNAPHPLAYHTCLRSTRSQFFRAWHLFFFQLPRLPEWLVGRQDLAALADSLTGKSQGVKRGAVCNDELEAYKFMFSAPGALTGPINYFRASLRYPDDKFELEGRRRPPIGQPTLLVFGCRDRFVTETAARLSGRYCRPGRFTYRPVPGAATGCSRTARTWSTACCWSTCCPPTAGRLRCCPNRTSRD</sequence>
<feature type="transmembrane region" description="Helical" evidence="3">
    <location>
        <begin position="7"/>
        <end position="33"/>
    </location>
</feature>
<dbReference type="InterPro" id="IPR000073">
    <property type="entry name" value="AB_hydrolase_1"/>
</dbReference>
<comment type="similarity">
    <text evidence="2">Belongs to the AB hydrolase superfamily. Epoxide hydrolase family.</text>
</comment>
<keyword evidence="3" id="KW-0812">Transmembrane</keyword>
<organism evidence="5 6">
    <name type="scientific">Macrostomum lignano</name>
    <dbReference type="NCBI Taxonomy" id="282301"/>
    <lineage>
        <taxon>Eukaryota</taxon>
        <taxon>Metazoa</taxon>
        <taxon>Spiralia</taxon>
        <taxon>Lophotrochozoa</taxon>
        <taxon>Platyhelminthes</taxon>
        <taxon>Rhabditophora</taxon>
        <taxon>Macrostomorpha</taxon>
        <taxon>Macrostomida</taxon>
        <taxon>Macrostomidae</taxon>
        <taxon>Macrostomum</taxon>
    </lineage>
</organism>
<reference evidence="5 6" key="1">
    <citation type="submission" date="2017-06" db="EMBL/GenBank/DDBJ databases">
        <title>A platform for efficient transgenesis in Macrostomum lignano, a flatworm model organism for stem cell research.</title>
        <authorList>
            <person name="Berezikov E."/>
        </authorList>
    </citation>
    <scope>NUCLEOTIDE SEQUENCE [LARGE SCALE GENOMIC DNA]</scope>
    <source>
        <strain evidence="5">DV1</strain>
        <tissue evidence="5">Whole organism</tissue>
    </source>
</reference>
<keyword evidence="1" id="KW-0378">Hydrolase</keyword>
<keyword evidence="3" id="KW-0472">Membrane</keyword>
<evidence type="ECO:0000256" key="3">
    <source>
        <dbReference type="SAM" id="Phobius"/>
    </source>
</evidence>
<dbReference type="STRING" id="282301.A0A267G6H9"/>